<keyword evidence="2" id="KW-0812">Transmembrane</keyword>
<feature type="coiled-coil region" evidence="1">
    <location>
        <begin position="50"/>
        <end position="108"/>
    </location>
</feature>
<dbReference type="InterPro" id="IPR016047">
    <property type="entry name" value="M23ase_b-sheet_dom"/>
</dbReference>
<keyword evidence="4" id="KW-0378">Hydrolase</keyword>
<protein>
    <submittedName>
        <fullName evidence="4">Murein DD-endopeptidase MepM/ murein hydrolase activator NlpD</fullName>
    </submittedName>
</protein>
<dbReference type="EMBL" id="JAUSUP010000002">
    <property type="protein sequence ID" value="MDQ0351556.1"/>
    <property type="molecule type" value="Genomic_DNA"/>
</dbReference>
<evidence type="ECO:0000256" key="1">
    <source>
        <dbReference type="SAM" id="Coils"/>
    </source>
</evidence>
<evidence type="ECO:0000256" key="2">
    <source>
        <dbReference type="SAM" id="Phobius"/>
    </source>
</evidence>
<dbReference type="GO" id="GO:0016787">
    <property type="term" value="F:hydrolase activity"/>
    <property type="evidence" value="ECO:0007669"/>
    <property type="project" value="UniProtKB-KW"/>
</dbReference>
<sequence length="313" mass="35162">MKLRNKWRILIMSDANRNVKHVNVNKLIGYTLLASVAFVSLSLIILLTILNQLSSENAHLKETVSQVESTLADKEEQIIAFEDDRSEIEHHLHELEQLEEQLSNMISTLEPTEIPSFDEEGPQGGVELVVNNSDQTEEQEFERGIELTSLKETAPTLIERYESSIDQLNEVKEDLETVPIYWPADTERVTSEYGYRSDPFTSSKAYHSGIDLADSWGTEIYATADGIVSLAGRDGGYGLSVIIDHPNSYETRYAHLGQLNVEVGDEVQQGDLIGLMGSTGRSTGVHLHYEIIRNGDTTDPYPYMTFLQRVLNN</sequence>
<dbReference type="PANTHER" id="PTHR21666:SF270">
    <property type="entry name" value="MUREIN HYDROLASE ACTIVATOR ENVC"/>
    <property type="match status" value="1"/>
</dbReference>
<accession>A0ABU0DSY4</accession>
<reference evidence="4 5" key="1">
    <citation type="submission" date="2023-07" db="EMBL/GenBank/DDBJ databases">
        <title>Genomic Encyclopedia of Type Strains, Phase IV (KMG-IV): sequencing the most valuable type-strain genomes for metagenomic binning, comparative biology and taxonomic classification.</title>
        <authorList>
            <person name="Goeker M."/>
        </authorList>
    </citation>
    <scope>NUCLEOTIDE SEQUENCE [LARGE SCALE GENOMIC DNA]</scope>
    <source>
        <strain evidence="4 5">DSM 15448</strain>
    </source>
</reference>
<gene>
    <name evidence="4" type="ORF">J2R98_001370</name>
</gene>
<evidence type="ECO:0000259" key="3">
    <source>
        <dbReference type="Pfam" id="PF01551"/>
    </source>
</evidence>
<dbReference type="InterPro" id="IPR011055">
    <property type="entry name" value="Dup_hybrid_motif"/>
</dbReference>
<dbReference type="PANTHER" id="PTHR21666">
    <property type="entry name" value="PEPTIDASE-RELATED"/>
    <property type="match status" value="1"/>
</dbReference>
<name>A0ABU0DSY4_9BACI</name>
<keyword evidence="2" id="KW-1133">Transmembrane helix</keyword>
<organism evidence="4 5">
    <name type="scientific">Alkalibacillus filiformis</name>
    <dbReference type="NCBI Taxonomy" id="200990"/>
    <lineage>
        <taxon>Bacteria</taxon>
        <taxon>Bacillati</taxon>
        <taxon>Bacillota</taxon>
        <taxon>Bacilli</taxon>
        <taxon>Bacillales</taxon>
        <taxon>Bacillaceae</taxon>
        <taxon>Alkalibacillus</taxon>
    </lineage>
</organism>
<feature type="transmembrane region" description="Helical" evidence="2">
    <location>
        <begin position="27"/>
        <end position="50"/>
    </location>
</feature>
<keyword evidence="1" id="KW-0175">Coiled coil</keyword>
<dbReference type="RefSeq" id="WP_307067377.1">
    <property type="nucleotide sequence ID" value="NZ_JAUSUP010000002.1"/>
</dbReference>
<dbReference type="CDD" id="cd12797">
    <property type="entry name" value="M23_peptidase"/>
    <property type="match status" value="1"/>
</dbReference>
<dbReference type="Proteomes" id="UP001236723">
    <property type="component" value="Unassembled WGS sequence"/>
</dbReference>
<proteinExistence type="predicted"/>
<dbReference type="Gene3D" id="2.70.70.10">
    <property type="entry name" value="Glucose Permease (Domain IIA)"/>
    <property type="match status" value="1"/>
</dbReference>
<dbReference type="Pfam" id="PF01551">
    <property type="entry name" value="Peptidase_M23"/>
    <property type="match status" value="1"/>
</dbReference>
<dbReference type="InterPro" id="IPR050570">
    <property type="entry name" value="Cell_wall_metabolism_enzyme"/>
</dbReference>
<dbReference type="SUPFAM" id="SSF51261">
    <property type="entry name" value="Duplicated hybrid motif"/>
    <property type="match status" value="1"/>
</dbReference>
<evidence type="ECO:0000313" key="4">
    <source>
        <dbReference type="EMBL" id="MDQ0351556.1"/>
    </source>
</evidence>
<keyword evidence="5" id="KW-1185">Reference proteome</keyword>
<evidence type="ECO:0000313" key="5">
    <source>
        <dbReference type="Proteomes" id="UP001236723"/>
    </source>
</evidence>
<comment type="caution">
    <text evidence="4">The sequence shown here is derived from an EMBL/GenBank/DDBJ whole genome shotgun (WGS) entry which is preliminary data.</text>
</comment>
<feature type="domain" description="M23ase beta-sheet core" evidence="3">
    <location>
        <begin position="206"/>
        <end position="300"/>
    </location>
</feature>
<keyword evidence="2" id="KW-0472">Membrane</keyword>